<keyword evidence="4" id="KW-1185">Reference proteome</keyword>
<evidence type="ECO:0000313" key="3">
    <source>
        <dbReference type="EMBL" id="KAK6756965.1"/>
    </source>
</evidence>
<sequence length="329" mass="37936">MPHSHHYKRRGTTRGRSSHCHSHELLEGTFDSPVAPTCEPLHEHLWLDEAGNEKDFGGFRFCPVYSSTHSIHSIWRPVRQPSRESRSIFENESRPPCPIHKRPASVGSRSSHTAILDDDVVVVEPEPEPHCQPVHESASRHSAHSKRSKRSRSHSILNQRSLNEDKQPEEGLTPLSQNNSKCSVHSKASRSSSSYSTGISLSSVQDYDYNGRAVSLYRILKDFSDKYPRLSLFLAILVLVYFFINQVDLTIAHMFESFVRIIYPASHYMAVTNEQFFARLSRMATRTDEVMEAFYCDFARTWCQRFELMCDVRCSFVEQTLQRIRKHPH</sequence>
<feature type="region of interest" description="Disordered" evidence="1">
    <location>
        <begin position="1"/>
        <end position="20"/>
    </location>
</feature>
<name>A0ABR1E2N8_NECAM</name>
<evidence type="ECO:0000256" key="2">
    <source>
        <dbReference type="SAM" id="Phobius"/>
    </source>
</evidence>
<feature type="region of interest" description="Disordered" evidence="1">
    <location>
        <begin position="126"/>
        <end position="197"/>
    </location>
</feature>
<keyword evidence="2" id="KW-0472">Membrane</keyword>
<feature type="compositionally biased region" description="Low complexity" evidence="1">
    <location>
        <begin position="180"/>
        <end position="197"/>
    </location>
</feature>
<feature type="region of interest" description="Disordered" evidence="1">
    <location>
        <begin position="80"/>
        <end position="111"/>
    </location>
</feature>
<feature type="transmembrane region" description="Helical" evidence="2">
    <location>
        <begin position="227"/>
        <end position="244"/>
    </location>
</feature>
<accession>A0ABR1E2N8</accession>
<keyword evidence="2" id="KW-1133">Transmembrane helix</keyword>
<organism evidence="3 4">
    <name type="scientific">Necator americanus</name>
    <name type="common">Human hookworm</name>
    <dbReference type="NCBI Taxonomy" id="51031"/>
    <lineage>
        <taxon>Eukaryota</taxon>
        <taxon>Metazoa</taxon>
        <taxon>Ecdysozoa</taxon>
        <taxon>Nematoda</taxon>
        <taxon>Chromadorea</taxon>
        <taxon>Rhabditida</taxon>
        <taxon>Rhabditina</taxon>
        <taxon>Rhabditomorpha</taxon>
        <taxon>Strongyloidea</taxon>
        <taxon>Ancylostomatidae</taxon>
        <taxon>Bunostominae</taxon>
        <taxon>Necator</taxon>
    </lineage>
</organism>
<feature type="compositionally biased region" description="Basic residues" evidence="1">
    <location>
        <begin position="141"/>
        <end position="153"/>
    </location>
</feature>
<protein>
    <submittedName>
        <fullName evidence="3">Uncharacterized protein</fullName>
    </submittedName>
</protein>
<dbReference type="Proteomes" id="UP001303046">
    <property type="component" value="Unassembled WGS sequence"/>
</dbReference>
<keyword evidence="2" id="KW-0812">Transmembrane</keyword>
<feature type="compositionally biased region" description="Basic and acidic residues" evidence="1">
    <location>
        <begin position="81"/>
        <end position="93"/>
    </location>
</feature>
<evidence type="ECO:0000256" key="1">
    <source>
        <dbReference type="SAM" id="MobiDB-lite"/>
    </source>
</evidence>
<dbReference type="EMBL" id="JAVFWL010000005">
    <property type="protein sequence ID" value="KAK6756965.1"/>
    <property type="molecule type" value="Genomic_DNA"/>
</dbReference>
<evidence type="ECO:0000313" key="4">
    <source>
        <dbReference type="Proteomes" id="UP001303046"/>
    </source>
</evidence>
<reference evidence="3 4" key="1">
    <citation type="submission" date="2023-08" db="EMBL/GenBank/DDBJ databases">
        <title>A Necator americanus chromosomal reference genome.</title>
        <authorList>
            <person name="Ilik V."/>
            <person name="Petrzelkova K.J."/>
            <person name="Pardy F."/>
            <person name="Fuh T."/>
            <person name="Niatou-Singa F.S."/>
            <person name="Gouil Q."/>
            <person name="Baker L."/>
            <person name="Ritchie M.E."/>
            <person name="Jex A.R."/>
            <person name="Gazzola D."/>
            <person name="Li H."/>
            <person name="Toshio Fujiwara R."/>
            <person name="Zhan B."/>
            <person name="Aroian R.V."/>
            <person name="Pafco B."/>
            <person name="Schwarz E.M."/>
        </authorList>
    </citation>
    <scope>NUCLEOTIDE SEQUENCE [LARGE SCALE GENOMIC DNA]</scope>
    <source>
        <strain evidence="3 4">Aroian</strain>
        <tissue evidence="3">Whole animal</tissue>
    </source>
</reference>
<proteinExistence type="predicted"/>
<gene>
    <name evidence="3" type="primary">Necator_chrV.g19828</name>
    <name evidence="3" type="ORF">RB195_015036</name>
</gene>
<comment type="caution">
    <text evidence="3">The sequence shown here is derived from an EMBL/GenBank/DDBJ whole genome shotgun (WGS) entry which is preliminary data.</text>
</comment>